<dbReference type="AlphaFoldDB" id="A0A7K0C1C2"/>
<dbReference type="EMBL" id="WEGH01000003">
    <property type="protein sequence ID" value="MQY07261.1"/>
    <property type="molecule type" value="Genomic_DNA"/>
</dbReference>
<protein>
    <submittedName>
        <fullName evidence="1">Uncharacterized protein</fullName>
    </submittedName>
</protein>
<proteinExistence type="predicted"/>
<organism evidence="1 2">
    <name type="scientific">Actinomadura macrotermitis</name>
    <dbReference type="NCBI Taxonomy" id="2585200"/>
    <lineage>
        <taxon>Bacteria</taxon>
        <taxon>Bacillati</taxon>
        <taxon>Actinomycetota</taxon>
        <taxon>Actinomycetes</taxon>
        <taxon>Streptosporangiales</taxon>
        <taxon>Thermomonosporaceae</taxon>
        <taxon>Actinomadura</taxon>
    </lineage>
</organism>
<evidence type="ECO:0000313" key="2">
    <source>
        <dbReference type="Proteomes" id="UP000487268"/>
    </source>
</evidence>
<evidence type="ECO:0000313" key="1">
    <source>
        <dbReference type="EMBL" id="MQY07261.1"/>
    </source>
</evidence>
<keyword evidence="2" id="KW-1185">Reference proteome</keyword>
<dbReference type="Proteomes" id="UP000487268">
    <property type="component" value="Unassembled WGS sequence"/>
</dbReference>
<gene>
    <name evidence="1" type="ORF">ACRB68_53610</name>
</gene>
<comment type="caution">
    <text evidence="1">The sequence shown here is derived from an EMBL/GenBank/DDBJ whole genome shotgun (WGS) entry which is preliminary data.</text>
</comment>
<reference evidence="1 2" key="1">
    <citation type="submission" date="2019-10" db="EMBL/GenBank/DDBJ databases">
        <title>Actinomadura rubteroloni sp. nov. and Actinomadura macrotermitis sp. nov., isolated from the gut of fungus growing-termite Macrotermes natalensis.</title>
        <authorList>
            <person name="Benndorf R."/>
            <person name="Martin K."/>
            <person name="Kuefner M."/>
            <person name="De Beer W."/>
            <person name="Kaster A.-K."/>
            <person name="Vollmers J."/>
            <person name="Poulsen M."/>
            <person name="Beemelmanns C."/>
        </authorList>
    </citation>
    <scope>NUCLEOTIDE SEQUENCE [LARGE SCALE GENOMIC DNA]</scope>
    <source>
        <strain evidence="1 2">RB68</strain>
    </source>
</reference>
<sequence length="236" mass="26617">MTNRDWLNTDHQLIPGLEVFRSDRRFQLWAYSVSHSQLLLRSNAGEDRQGCSHETTIEVMFKPVTTVKIRDAYNGLAIRCATPEEAERIKTSTPSIEFLRDDRVFALETQGETDYVIAMAVGWHEDILSPTRLSFYAAIDPYEPRWPGTLLGGADAGFTIASAEELINSLSDSEPGQRRDHWRAVYVVMTKVTYPKGETESSGAGVFLSRADAEDFKALIQERVTDCWIEQLPIAI</sequence>
<dbReference type="RefSeq" id="WP_153536960.1">
    <property type="nucleotide sequence ID" value="NZ_WEGH01000003.1"/>
</dbReference>
<dbReference type="OrthoDB" id="5148951at2"/>
<name>A0A7K0C1C2_9ACTN</name>
<accession>A0A7K0C1C2</accession>